<reference evidence="2" key="1">
    <citation type="journal article" date="2014" name="Front. Microbiol.">
        <title>High frequency of phylogenetically diverse reductive dehalogenase-homologous genes in deep subseafloor sedimentary metagenomes.</title>
        <authorList>
            <person name="Kawai M."/>
            <person name="Futagami T."/>
            <person name="Toyoda A."/>
            <person name="Takaki Y."/>
            <person name="Nishi S."/>
            <person name="Hori S."/>
            <person name="Arai W."/>
            <person name="Tsubouchi T."/>
            <person name="Morono Y."/>
            <person name="Uchiyama I."/>
            <person name="Ito T."/>
            <person name="Fujiyama A."/>
            <person name="Inagaki F."/>
            <person name="Takami H."/>
        </authorList>
    </citation>
    <scope>NUCLEOTIDE SEQUENCE</scope>
    <source>
        <strain evidence="2">Expedition CK06-06</strain>
    </source>
</reference>
<dbReference type="AlphaFoldDB" id="X1VXS4"/>
<evidence type="ECO:0000256" key="1">
    <source>
        <dbReference type="SAM" id="MobiDB-lite"/>
    </source>
</evidence>
<comment type="caution">
    <text evidence="2">The sequence shown here is derived from an EMBL/GenBank/DDBJ whole genome shotgun (WGS) entry which is preliminary data.</text>
</comment>
<gene>
    <name evidence="2" type="ORF">S12H4_60853</name>
</gene>
<evidence type="ECO:0000313" key="2">
    <source>
        <dbReference type="EMBL" id="GAJ16665.1"/>
    </source>
</evidence>
<organism evidence="2">
    <name type="scientific">marine sediment metagenome</name>
    <dbReference type="NCBI Taxonomy" id="412755"/>
    <lineage>
        <taxon>unclassified sequences</taxon>
        <taxon>metagenomes</taxon>
        <taxon>ecological metagenomes</taxon>
    </lineage>
</organism>
<name>X1VXS4_9ZZZZ</name>
<feature type="non-terminal residue" evidence="2">
    <location>
        <position position="1"/>
    </location>
</feature>
<protein>
    <submittedName>
        <fullName evidence="2">Uncharacterized protein</fullName>
    </submittedName>
</protein>
<proteinExistence type="predicted"/>
<accession>X1VXS4</accession>
<feature type="region of interest" description="Disordered" evidence="1">
    <location>
        <begin position="69"/>
        <end position="88"/>
    </location>
</feature>
<dbReference type="EMBL" id="BARW01040177">
    <property type="protein sequence ID" value="GAJ16665.1"/>
    <property type="molecule type" value="Genomic_DNA"/>
</dbReference>
<sequence length="88" mass="9779">GRTVEMKRKIRINPRTYLAYIPEDIIQEGFVEDVDAYANAKTLTIVHPEASLEEVERSLEIVLADIRLRRGSPPGQGESTEGAVAEAK</sequence>